<name>A0A6M0IPQ3_9BACT</name>
<proteinExistence type="predicted"/>
<dbReference type="Pfam" id="PF20329">
    <property type="entry name" value="DUF6624"/>
    <property type="match status" value="1"/>
</dbReference>
<comment type="caution">
    <text evidence="1">The sequence shown here is derived from an EMBL/GenBank/DDBJ whole genome shotgun (WGS) entry which is preliminary data.</text>
</comment>
<accession>A0A6M0IPQ3</accession>
<dbReference type="InterPro" id="IPR046732">
    <property type="entry name" value="DUF6624"/>
</dbReference>
<dbReference type="EMBL" id="JAAGNZ010000002">
    <property type="protein sequence ID" value="NEU69361.1"/>
    <property type="molecule type" value="Genomic_DNA"/>
</dbReference>
<protein>
    <submittedName>
        <fullName evidence="1">Uncharacterized protein</fullName>
    </submittedName>
</protein>
<reference evidence="1 2" key="1">
    <citation type="submission" date="2020-02" db="EMBL/GenBank/DDBJ databases">
        <title>Draft genome sequence of two Spirosoma agri KCTC 52727 and Spirosoma terrae KCTC 52035.</title>
        <authorList>
            <person name="Rojas J."/>
            <person name="Ambika Manirajan B."/>
            <person name="Ratering S."/>
            <person name="Suarez C."/>
            <person name="Schnell S."/>
        </authorList>
    </citation>
    <scope>NUCLEOTIDE SEQUENCE [LARGE SCALE GENOMIC DNA]</scope>
    <source>
        <strain evidence="1 2">KCTC 52727</strain>
    </source>
</reference>
<evidence type="ECO:0000313" key="1">
    <source>
        <dbReference type="EMBL" id="NEU69361.1"/>
    </source>
</evidence>
<dbReference type="Proteomes" id="UP000477386">
    <property type="component" value="Unassembled WGS sequence"/>
</dbReference>
<sequence>MRIVLLLIICLPFCSFGQKETKLKEELDSMYVLDQRNRQLLTKLGNNRPLSDSLSAVYKTTRIKLASMLWAEQAKIDTSNLHRVVALMNEHGYPGKTLVGTPTNEFAFYILQHARQVDAYLPAVKKAAESGELPLYHYALMLDQSLMRAGKPQMYGSQVTCKPIKGSAQSRCFVWPIDDYRGVNERRKQAGFPLTVAENANRVNASYDPALTIELMRKTYRLD</sequence>
<dbReference type="AlphaFoldDB" id="A0A6M0IPQ3"/>
<dbReference type="RefSeq" id="WP_164041824.1">
    <property type="nucleotide sequence ID" value="NZ_JAAGNZ010000002.1"/>
</dbReference>
<organism evidence="1 2">
    <name type="scientific">Spirosoma agri</name>
    <dbReference type="NCBI Taxonomy" id="1987381"/>
    <lineage>
        <taxon>Bacteria</taxon>
        <taxon>Pseudomonadati</taxon>
        <taxon>Bacteroidota</taxon>
        <taxon>Cytophagia</taxon>
        <taxon>Cytophagales</taxon>
        <taxon>Cytophagaceae</taxon>
        <taxon>Spirosoma</taxon>
    </lineage>
</organism>
<keyword evidence="2" id="KW-1185">Reference proteome</keyword>
<evidence type="ECO:0000313" key="2">
    <source>
        <dbReference type="Proteomes" id="UP000477386"/>
    </source>
</evidence>
<gene>
    <name evidence="1" type="ORF">GK091_20910</name>
</gene>